<dbReference type="InterPro" id="IPR047677">
    <property type="entry name" value="GDCCVxC"/>
</dbReference>
<evidence type="ECO:0000313" key="1">
    <source>
        <dbReference type="EMBL" id="MFD1145380.1"/>
    </source>
</evidence>
<dbReference type="Proteomes" id="UP001597116">
    <property type="component" value="Unassembled WGS sequence"/>
</dbReference>
<name>A0ABW3QI18_9BACT</name>
<accession>A0ABW3QI18</accession>
<reference evidence="2" key="1">
    <citation type="journal article" date="2019" name="Int. J. Syst. Evol. Microbiol.">
        <title>The Global Catalogue of Microorganisms (GCM) 10K type strain sequencing project: providing services to taxonomists for standard genome sequencing and annotation.</title>
        <authorList>
            <consortium name="The Broad Institute Genomics Platform"/>
            <consortium name="The Broad Institute Genome Sequencing Center for Infectious Disease"/>
            <person name="Wu L."/>
            <person name="Ma J."/>
        </authorList>
    </citation>
    <scope>NUCLEOTIDE SEQUENCE [LARGE SCALE GENOMIC DNA]</scope>
    <source>
        <strain evidence="2">CCUG 55608</strain>
    </source>
</reference>
<dbReference type="EMBL" id="JBHTLP010000044">
    <property type="protein sequence ID" value="MFD1145380.1"/>
    <property type="molecule type" value="Genomic_DNA"/>
</dbReference>
<sequence length="69" mass="7634">MTFITETVISCPHCGHQAQETMPIDACVYFYECLSCKTLLKPLAGDCCVFCSYSPVKCPPLQQSKSCCM</sequence>
<dbReference type="NCBIfam" id="NF041374">
    <property type="entry name" value="GDCCVxC"/>
    <property type="match status" value="1"/>
</dbReference>
<evidence type="ECO:0000313" key="2">
    <source>
        <dbReference type="Proteomes" id="UP001597116"/>
    </source>
</evidence>
<protein>
    <submittedName>
        <fullName evidence="1">GDCCVxC domain-containing (Seleno)protein</fullName>
    </submittedName>
</protein>
<gene>
    <name evidence="1" type="ORF">ACFQ4C_29915</name>
</gene>
<dbReference type="RefSeq" id="WP_134038401.1">
    <property type="nucleotide sequence ID" value="NZ_JBHTLP010000044.1"/>
</dbReference>
<comment type="caution">
    <text evidence="1">The sequence shown here is derived from an EMBL/GenBank/DDBJ whole genome shotgun (WGS) entry which is preliminary data.</text>
</comment>
<organism evidence="1 2">
    <name type="scientific">Larkinella insperata</name>
    <dbReference type="NCBI Taxonomy" id="332158"/>
    <lineage>
        <taxon>Bacteria</taxon>
        <taxon>Pseudomonadati</taxon>
        <taxon>Bacteroidota</taxon>
        <taxon>Cytophagia</taxon>
        <taxon>Cytophagales</taxon>
        <taxon>Spirosomataceae</taxon>
        <taxon>Larkinella</taxon>
    </lineage>
</organism>
<keyword evidence="2" id="KW-1185">Reference proteome</keyword>
<proteinExistence type="predicted"/>